<dbReference type="EMBL" id="BGPR01032340">
    <property type="protein sequence ID" value="GBO05850.1"/>
    <property type="molecule type" value="Genomic_DNA"/>
</dbReference>
<sequence length="124" mass="14410">MVSIRTVIISHSSVNVLEIVKRRWEWLEKQVEGIYLHEIIRKLNKCVACYCIVCSEELAYGSRGFVAFTDHFKSAKHKSFLQTQKEHFALRGSSDKKENGETPYGLPQHMLLLEQWPKKAFLSL</sequence>
<proteinExistence type="predicted"/>
<organism evidence="1 2">
    <name type="scientific">Araneus ventricosus</name>
    <name type="common">Orbweaver spider</name>
    <name type="synonym">Epeira ventricosa</name>
    <dbReference type="NCBI Taxonomy" id="182803"/>
    <lineage>
        <taxon>Eukaryota</taxon>
        <taxon>Metazoa</taxon>
        <taxon>Ecdysozoa</taxon>
        <taxon>Arthropoda</taxon>
        <taxon>Chelicerata</taxon>
        <taxon>Arachnida</taxon>
        <taxon>Araneae</taxon>
        <taxon>Araneomorphae</taxon>
        <taxon>Entelegynae</taxon>
        <taxon>Araneoidea</taxon>
        <taxon>Araneidae</taxon>
        <taxon>Araneus</taxon>
    </lineage>
</organism>
<comment type="caution">
    <text evidence="1">The sequence shown here is derived from an EMBL/GenBank/DDBJ whole genome shotgun (WGS) entry which is preliminary data.</text>
</comment>
<evidence type="ECO:0000313" key="1">
    <source>
        <dbReference type="EMBL" id="GBO05850.1"/>
    </source>
</evidence>
<dbReference type="AlphaFoldDB" id="A0A4Y2U2F4"/>
<evidence type="ECO:0000313" key="2">
    <source>
        <dbReference type="Proteomes" id="UP000499080"/>
    </source>
</evidence>
<dbReference type="Proteomes" id="UP000499080">
    <property type="component" value="Unassembled WGS sequence"/>
</dbReference>
<gene>
    <name evidence="1" type="ORF">AVEN_201841_1</name>
</gene>
<dbReference type="OrthoDB" id="6141372at2759"/>
<accession>A0A4Y2U2F4</accession>
<keyword evidence="2" id="KW-1185">Reference proteome</keyword>
<protein>
    <submittedName>
        <fullName evidence="1">Uncharacterized protein</fullName>
    </submittedName>
</protein>
<name>A0A4Y2U2F4_ARAVE</name>
<reference evidence="1 2" key="1">
    <citation type="journal article" date="2019" name="Sci. Rep.">
        <title>Orb-weaving spider Araneus ventricosus genome elucidates the spidroin gene catalogue.</title>
        <authorList>
            <person name="Kono N."/>
            <person name="Nakamura H."/>
            <person name="Ohtoshi R."/>
            <person name="Moran D.A.P."/>
            <person name="Shinohara A."/>
            <person name="Yoshida Y."/>
            <person name="Fujiwara M."/>
            <person name="Mori M."/>
            <person name="Tomita M."/>
            <person name="Arakawa K."/>
        </authorList>
    </citation>
    <scope>NUCLEOTIDE SEQUENCE [LARGE SCALE GENOMIC DNA]</scope>
</reference>